<name>A0A660KQN4_9ROSI</name>
<keyword evidence="3" id="KW-1185">Reference proteome</keyword>
<feature type="region of interest" description="Disordered" evidence="1">
    <location>
        <begin position="23"/>
        <end position="58"/>
    </location>
</feature>
<evidence type="ECO:0000313" key="2">
    <source>
        <dbReference type="EMBL" id="KAE8038732.1"/>
    </source>
</evidence>
<feature type="compositionally biased region" description="Acidic residues" evidence="1">
    <location>
        <begin position="32"/>
        <end position="46"/>
    </location>
</feature>
<reference evidence="2 3" key="1">
    <citation type="submission" date="2019-06" db="EMBL/GenBank/DDBJ databases">
        <title>A chromosomal-level reference genome of Carpinus fangiana (Coryloideae, Betulaceae).</title>
        <authorList>
            <person name="Yang X."/>
            <person name="Wang Z."/>
            <person name="Zhang L."/>
            <person name="Hao G."/>
            <person name="Liu J."/>
            <person name="Yang Y."/>
        </authorList>
    </citation>
    <scope>NUCLEOTIDE SEQUENCE [LARGE SCALE GENOMIC DNA]</scope>
    <source>
        <strain evidence="2">Cfa_2016G</strain>
        <tissue evidence="2">Leaf</tissue>
    </source>
</reference>
<protein>
    <submittedName>
        <fullName evidence="2">Uncharacterized protein</fullName>
    </submittedName>
</protein>
<gene>
    <name evidence="2" type="ORF">FH972_011210</name>
</gene>
<dbReference type="Proteomes" id="UP000327013">
    <property type="component" value="Chromosome 4"/>
</dbReference>
<organism evidence="2 3">
    <name type="scientific">Carpinus fangiana</name>
    <dbReference type="NCBI Taxonomy" id="176857"/>
    <lineage>
        <taxon>Eukaryota</taxon>
        <taxon>Viridiplantae</taxon>
        <taxon>Streptophyta</taxon>
        <taxon>Embryophyta</taxon>
        <taxon>Tracheophyta</taxon>
        <taxon>Spermatophyta</taxon>
        <taxon>Magnoliopsida</taxon>
        <taxon>eudicotyledons</taxon>
        <taxon>Gunneridae</taxon>
        <taxon>Pentapetalae</taxon>
        <taxon>rosids</taxon>
        <taxon>fabids</taxon>
        <taxon>Fagales</taxon>
        <taxon>Betulaceae</taxon>
        <taxon>Carpinus</taxon>
    </lineage>
</organism>
<dbReference type="AlphaFoldDB" id="A0A660KQN4"/>
<proteinExistence type="predicted"/>
<sequence>MRSPCFDLRFCFSTHRKAEGHEKLRLGIEGASDSEEEESDYDEEIENGPSDPTTEASTDVCVLVSYVD</sequence>
<evidence type="ECO:0000313" key="3">
    <source>
        <dbReference type="Proteomes" id="UP000327013"/>
    </source>
</evidence>
<dbReference type="EMBL" id="CM017324">
    <property type="protein sequence ID" value="KAE8038732.1"/>
    <property type="molecule type" value="Genomic_DNA"/>
</dbReference>
<evidence type="ECO:0000256" key="1">
    <source>
        <dbReference type="SAM" id="MobiDB-lite"/>
    </source>
</evidence>
<accession>A0A660KQN4</accession>